<dbReference type="PANTHER" id="PTHR43294">
    <property type="entry name" value="SODIUM/POTASSIUM-TRANSPORTING ATPASE SUBUNIT ALPHA"/>
    <property type="match status" value="1"/>
</dbReference>
<keyword evidence="1" id="KW-0472">Membrane</keyword>
<reference evidence="3 4" key="1">
    <citation type="journal article" date="2015" name="Genome Biol.">
        <title>Comparative genomics of Steinernema reveals deeply conserved gene regulatory networks.</title>
        <authorList>
            <person name="Dillman A.R."/>
            <person name="Macchietto M."/>
            <person name="Porter C.F."/>
            <person name="Rogers A."/>
            <person name="Williams B."/>
            <person name="Antoshechkin I."/>
            <person name="Lee M.M."/>
            <person name="Goodwin Z."/>
            <person name="Lu X."/>
            <person name="Lewis E.E."/>
            <person name="Goodrich-Blair H."/>
            <person name="Stock S.P."/>
            <person name="Adams B.J."/>
            <person name="Sternberg P.W."/>
            <person name="Mortazavi A."/>
        </authorList>
    </citation>
    <scope>NUCLEOTIDE SEQUENCE [LARGE SCALE GENOMIC DNA]</scope>
    <source>
        <strain evidence="3 4">ALL</strain>
    </source>
</reference>
<dbReference type="Gene3D" id="1.20.1110.10">
    <property type="entry name" value="Calcium-transporting ATPase, transmembrane domain"/>
    <property type="match status" value="1"/>
</dbReference>
<dbReference type="GO" id="GO:0006883">
    <property type="term" value="P:intracellular sodium ion homeostasis"/>
    <property type="evidence" value="ECO:0007669"/>
    <property type="project" value="TreeGrafter"/>
</dbReference>
<proteinExistence type="predicted"/>
<dbReference type="InterPro" id="IPR059000">
    <property type="entry name" value="ATPase_P-type_domA"/>
</dbReference>
<dbReference type="PANTHER" id="PTHR43294:SF5">
    <property type="entry name" value="CATION-TRANSPORTING P-TYPE ATPASE N-TERMINAL DOMAIN-CONTAINING PROTEIN"/>
    <property type="match status" value="1"/>
</dbReference>
<evidence type="ECO:0000259" key="2">
    <source>
        <dbReference type="Pfam" id="PF00122"/>
    </source>
</evidence>
<name>A0A4U5MV15_STECR</name>
<dbReference type="SUPFAM" id="SSF81653">
    <property type="entry name" value="Calcium ATPase, transduction domain A"/>
    <property type="match status" value="1"/>
</dbReference>
<dbReference type="Proteomes" id="UP000298663">
    <property type="component" value="Unassembled WGS sequence"/>
</dbReference>
<evidence type="ECO:0000313" key="4">
    <source>
        <dbReference type="Proteomes" id="UP000298663"/>
    </source>
</evidence>
<dbReference type="GO" id="GO:0005886">
    <property type="term" value="C:plasma membrane"/>
    <property type="evidence" value="ECO:0007669"/>
    <property type="project" value="TreeGrafter"/>
</dbReference>
<dbReference type="InterPro" id="IPR050510">
    <property type="entry name" value="Cation_transp_ATPase_P-type"/>
</dbReference>
<dbReference type="GO" id="GO:1990573">
    <property type="term" value="P:potassium ion import across plasma membrane"/>
    <property type="evidence" value="ECO:0007669"/>
    <property type="project" value="TreeGrafter"/>
</dbReference>
<keyword evidence="4" id="KW-1185">Reference proteome</keyword>
<feature type="transmembrane region" description="Helical" evidence="1">
    <location>
        <begin position="120"/>
        <end position="141"/>
    </location>
</feature>
<gene>
    <name evidence="3" type="ORF">L596_020937</name>
</gene>
<comment type="caution">
    <text evidence="3">The sequence shown here is derived from an EMBL/GenBank/DDBJ whole genome shotgun (WGS) entry which is preliminary data.</text>
</comment>
<reference evidence="3 4" key="2">
    <citation type="journal article" date="2019" name="G3 (Bethesda)">
        <title>Hybrid Assembly of the Genome of the Entomopathogenic Nematode Steinernema carpocapsae Identifies the X-Chromosome.</title>
        <authorList>
            <person name="Serra L."/>
            <person name="Macchietto M."/>
            <person name="Macias-Munoz A."/>
            <person name="McGill C.J."/>
            <person name="Rodriguez I.M."/>
            <person name="Rodriguez B."/>
            <person name="Murad R."/>
            <person name="Mortazavi A."/>
        </authorList>
    </citation>
    <scope>NUCLEOTIDE SEQUENCE [LARGE SCALE GENOMIC DNA]</scope>
    <source>
        <strain evidence="3 4">ALL</strain>
    </source>
</reference>
<keyword evidence="1" id="KW-0812">Transmembrane</keyword>
<evidence type="ECO:0000313" key="3">
    <source>
        <dbReference type="EMBL" id="TKR73651.1"/>
    </source>
</evidence>
<accession>A0A4U5MV15</accession>
<organism evidence="3 4">
    <name type="scientific">Steinernema carpocapsae</name>
    <name type="common">Entomopathogenic nematode</name>
    <dbReference type="NCBI Taxonomy" id="34508"/>
    <lineage>
        <taxon>Eukaryota</taxon>
        <taxon>Metazoa</taxon>
        <taxon>Ecdysozoa</taxon>
        <taxon>Nematoda</taxon>
        <taxon>Chromadorea</taxon>
        <taxon>Rhabditida</taxon>
        <taxon>Tylenchina</taxon>
        <taxon>Panagrolaimomorpha</taxon>
        <taxon>Strongyloidoidea</taxon>
        <taxon>Steinernematidae</taxon>
        <taxon>Steinernema</taxon>
    </lineage>
</organism>
<keyword evidence="1" id="KW-1133">Transmembrane helix</keyword>
<dbReference type="Gene3D" id="2.70.150.10">
    <property type="entry name" value="Calcium-transporting ATPase, cytoplasmic transduction domain A"/>
    <property type="match status" value="1"/>
</dbReference>
<feature type="transmembrane region" description="Helical" evidence="1">
    <location>
        <begin position="92"/>
        <end position="114"/>
    </location>
</feature>
<sequence>MLHVSDLKLETSSITGESEPIEFTSEPADAGVDVFESNNVAFNGSFCIDGEGTGLCIRTGQKTIIGQIASLTIEQDEQASSLQFEINRFVKFVTVSALIMAVLVFVVGCVMTHFSDVTGMFINGFLVVIVANVPQGLPATVSSELTIIARRMAKKNVFMKKLDVIEALEPRPS</sequence>
<dbReference type="Pfam" id="PF00122">
    <property type="entry name" value="E1-E2_ATPase"/>
    <property type="match status" value="1"/>
</dbReference>
<evidence type="ECO:0000256" key="1">
    <source>
        <dbReference type="SAM" id="Phobius"/>
    </source>
</evidence>
<dbReference type="GO" id="GO:0030007">
    <property type="term" value="P:intracellular potassium ion homeostasis"/>
    <property type="evidence" value="ECO:0007669"/>
    <property type="project" value="TreeGrafter"/>
</dbReference>
<dbReference type="AlphaFoldDB" id="A0A4U5MV15"/>
<dbReference type="EMBL" id="AZBU02000006">
    <property type="protein sequence ID" value="TKR73651.1"/>
    <property type="molecule type" value="Genomic_DNA"/>
</dbReference>
<protein>
    <recommendedName>
        <fullName evidence="2">P-type ATPase A domain-containing protein</fullName>
    </recommendedName>
</protein>
<dbReference type="SUPFAM" id="SSF81665">
    <property type="entry name" value="Calcium ATPase, transmembrane domain M"/>
    <property type="match status" value="1"/>
</dbReference>
<dbReference type="OrthoDB" id="3352408at2759"/>
<dbReference type="InterPro" id="IPR008250">
    <property type="entry name" value="ATPase_P-typ_transduc_dom_A_sf"/>
</dbReference>
<feature type="domain" description="P-type ATPase A" evidence="2">
    <location>
        <begin position="8"/>
        <end position="72"/>
    </location>
</feature>
<dbReference type="GO" id="GO:1902600">
    <property type="term" value="P:proton transmembrane transport"/>
    <property type="evidence" value="ECO:0007669"/>
    <property type="project" value="TreeGrafter"/>
</dbReference>
<dbReference type="InterPro" id="IPR023298">
    <property type="entry name" value="ATPase_P-typ_TM_dom_sf"/>
</dbReference>
<dbReference type="GO" id="GO:0005391">
    <property type="term" value="F:P-type sodium:potassium-exchanging transporter activity"/>
    <property type="evidence" value="ECO:0007669"/>
    <property type="project" value="TreeGrafter"/>
</dbReference>
<dbReference type="GO" id="GO:0036376">
    <property type="term" value="P:sodium ion export across plasma membrane"/>
    <property type="evidence" value="ECO:0007669"/>
    <property type="project" value="TreeGrafter"/>
</dbReference>
<dbReference type="STRING" id="34508.A0A4U5MV15"/>